<keyword evidence="3" id="KW-1185">Reference proteome</keyword>
<feature type="domain" description="CARDB" evidence="1">
    <location>
        <begin position="180"/>
        <end position="302"/>
    </location>
</feature>
<sequence length="1372" mass="141061">MLRPSPSWRRSCLLIAGTLVFTGCGGDAPSEAALQNSQTDSLNQGPDLVITELKGPASVRTGDPFSVTARVCNVGAAPASPSGTLALQVYLSTTATQQVPVPGAPPSTQQVMVGEVTLGMPLDAGQCVTPNLWVNAVRPSASPPDGALYLGASVDTRKVVTELNEANNGFVSGLMGVGSRPDLVVTEVKAPASARPGETFPLTLRACNVGTTPAPSSTVRLYVSTQATLTVPAPGSPLPTTLAQVGDMPVPSLDVGACLTLPTQASAVRPPAATTPQQPLYLGTFIDPARSLTELREDNNARIAGRLGIGNQPDLVVTDVTGPESLRPGAPFTASVTVCNVGTEPASNPRAELFLSTLATLSQGPTNPGSQTEALIGSTQGMQLDAGRCTSLPVQGNGYPPPAAPPNTPLYLGARVDGMVQIPELREDNNTFVKGLVGVGYGPDLVVRSLKAPANTLPGAPFTAEAKVCNVGTEMSNSTRVELFVGTENPVVFPSQYGPIATRTQVPAGGLEVPSLSAGGCVIRSVSAMAQLPPDALPNQPLYLGAAVDTQRNNPELREDNNTFTSGQLGLGFDADLIISELRAPASLPDGQSFAATYTVCNQGPGSTSGFGISLFLSSEAAPPAPPSPPYGMPYPPGYAFLGRSESSLSVQPGQCLSQRSTFNAVRPPNSPPDQPLYLSALVNTSPTELRQDNNGFAAGRVGVGQGADLVVTEVKAPASARSGSAFTTSVRVCNVGTQPSSSSLVEVYLSSEPTLVTTIPPGPNSTRVFVNGVPVPSLGAGACITREVTGPSSVPPNMSPWQPVYVGAIVDPGSSQLELREDNNALVGGVMSVANGPDLVVTSLDAPASMTPGSAFSVSPRVCNVGTDPSSSTDVAIVLSTDDTWSLPVAGSPPPPSSHSSQANVGILPVPPLQPGQCAAPFGTMSSYGPPASMPDQPLYVGATVDPFMSRPELREDNNVFVKGRIGYGYGADLVVTGVTGPASVMPGQSFTATVTVCNQGMQPASQGTRVDLYVLTGTTVPMPPQGMPPSPSLSAGWITLDTLAPDTCISTPVPASLNVTGPTDFLQFSLGASVDTLQVLQEVREDNNTFVGPRIGVGSGPDLVITSMGGPASVLPGGSMRIPVTVCNQGQSPSQAQPLEVVLSTEPVLPEPFPSGMGMEMSSTVSRLGILEVPPLQPNACATREESFSATPPSAATPESPLYLGGVLVVFNSMPGQELRTDNNTFVRGRIGVGNSPDLIITEVTAPFSVRNGDLFTTTVKVCNQGTVSTGMSTGRLELFASTQPVLEFPMGPGSPGMSSSQVSLGSVELGALQPQQCATRQLTAPAMAPAGTPGYGLFYIGAIVDSQRTVMELREDNNAFVQGFLAVMP</sequence>
<organism evidence="2 3">
    <name type="scientific">Corallococcus sicarius</name>
    <dbReference type="NCBI Taxonomy" id="2316726"/>
    <lineage>
        <taxon>Bacteria</taxon>
        <taxon>Pseudomonadati</taxon>
        <taxon>Myxococcota</taxon>
        <taxon>Myxococcia</taxon>
        <taxon>Myxococcales</taxon>
        <taxon>Cystobacterineae</taxon>
        <taxon>Myxococcaceae</taxon>
        <taxon>Corallococcus</taxon>
    </lineage>
</organism>
<evidence type="ECO:0000313" key="2">
    <source>
        <dbReference type="EMBL" id="RKH35857.1"/>
    </source>
</evidence>
<proteinExistence type="predicted"/>
<gene>
    <name evidence="2" type="ORF">D7X12_33570</name>
</gene>
<accession>A0A3A8MUB2</accession>
<dbReference type="InterPro" id="IPR013783">
    <property type="entry name" value="Ig-like_fold"/>
</dbReference>
<dbReference type="InterPro" id="IPR011635">
    <property type="entry name" value="CARDB"/>
</dbReference>
<dbReference type="PROSITE" id="PS51257">
    <property type="entry name" value="PROKAR_LIPOPROTEIN"/>
    <property type="match status" value="1"/>
</dbReference>
<dbReference type="Proteomes" id="UP000273405">
    <property type="component" value="Unassembled WGS sequence"/>
</dbReference>
<evidence type="ECO:0000313" key="3">
    <source>
        <dbReference type="Proteomes" id="UP000273405"/>
    </source>
</evidence>
<dbReference type="EMBL" id="RAWG01000313">
    <property type="protein sequence ID" value="RKH35857.1"/>
    <property type="molecule type" value="Genomic_DNA"/>
</dbReference>
<feature type="domain" description="CARDB" evidence="1">
    <location>
        <begin position="1238"/>
        <end position="1363"/>
    </location>
</feature>
<dbReference type="Pfam" id="PF07705">
    <property type="entry name" value="CARDB"/>
    <property type="match status" value="5"/>
</dbReference>
<feature type="domain" description="CARDB" evidence="1">
    <location>
        <begin position="443"/>
        <end position="565"/>
    </location>
</feature>
<evidence type="ECO:0000259" key="1">
    <source>
        <dbReference type="Pfam" id="PF07705"/>
    </source>
</evidence>
<dbReference type="Gene3D" id="2.60.40.10">
    <property type="entry name" value="Immunoglobulins"/>
    <property type="match status" value="10"/>
</dbReference>
<feature type="domain" description="CARDB" evidence="1">
    <location>
        <begin position="708"/>
        <end position="827"/>
    </location>
</feature>
<reference evidence="3" key="1">
    <citation type="submission" date="2018-09" db="EMBL/GenBank/DDBJ databases">
        <authorList>
            <person name="Livingstone P.G."/>
            <person name="Whitworth D.E."/>
        </authorList>
    </citation>
    <scope>NUCLEOTIDE SEQUENCE [LARGE SCALE GENOMIC DNA]</scope>
    <source>
        <strain evidence="3">CA040B</strain>
    </source>
</reference>
<protein>
    <recommendedName>
        <fullName evidence="1">CARDB domain-containing protein</fullName>
    </recommendedName>
</protein>
<name>A0A3A8MUB2_9BACT</name>
<comment type="caution">
    <text evidence="2">The sequence shown here is derived from an EMBL/GenBank/DDBJ whole genome shotgun (WGS) entry which is preliminary data.</text>
</comment>
<feature type="domain" description="CARDB" evidence="1">
    <location>
        <begin position="46"/>
        <end position="170"/>
    </location>
</feature>